<comment type="caution">
    <text evidence="1">The sequence shown here is derived from an EMBL/GenBank/DDBJ whole genome shotgun (WGS) entry which is preliminary data.</text>
</comment>
<organism evidence="1">
    <name type="scientific">marine sediment metagenome</name>
    <dbReference type="NCBI Taxonomy" id="412755"/>
    <lineage>
        <taxon>unclassified sequences</taxon>
        <taxon>metagenomes</taxon>
        <taxon>ecological metagenomes</taxon>
    </lineage>
</organism>
<dbReference type="AlphaFoldDB" id="X0V7Q5"/>
<dbReference type="EMBL" id="BARS01038850">
    <property type="protein sequence ID" value="GAG14204.1"/>
    <property type="molecule type" value="Genomic_DNA"/>
</dbReference>
<sequence>TKPSIVRIRQNGVLVGASYTDVDATNSVVESSSAGTAIAGGDVQFVFGMAKSDSLPLELSTATYFLNPGDFFTMSLQATNGTVDGVASFNWEELF</sequence>
<name>X0V7Q5_9ZZZZ</name>
<reference evidence="1" key="1">
    <citation type="journal article" date="2014" name="Front. Microbiol.">
        <title>High frequency of phylogenetically diverse reductive dehalogenase-homologous genes in deep subseafloor sedimentary metagenomes.</title>
        <authorList>
            <person name="Kawai M."/>
            <person name="Futagami T."/>
            <person name="Toyoda A."/>
            <person name="Takaki Y."/>
            <person name="Nishi S."/>
            <person name="Hori S."/>
            <person name="Arai W."/>
            <person name="Tsubouchi T."/>
            <person name="Morono Y."/>
            <person name="Uchiyama I."/>
            <person name="Ito T."/>
            <person name="Fujiyama A."/>
            <person name="Inagaki F."/>
            <person name="Takami H."/>
        </authorList>
    </citation>
    <scope>NUCLEOTIDE SEQUENCE</scope>
    <source>
        <strain evidence="1">Expedition CK06-06</strain>
    </source>
</reference>
<accession>X0V7Q5</accession>
<feature type="non-terminal residue" evidence="1">
    <location>
        <position position="1"/>
    </location>
</feature>
<gene>
    <name evidence="1" type="ORF">S01H1_59403</name>
</gene>
<proteinExistence type="predicted"/>
<protein>
    <submittedName>
        <fullName evidence="1">Uncharacterized protein</fullName>
    </submittedName>
</protein>
<evidence type="ECO:0000313" key="1">
    <source>
        <dbReference type="EMBL" id="GAG14204.1"/>
    </source>
</evidence>